<dbReference type="Pfam" id="PF00027">
    <property type="entry name" value="cNMP_binding"/>
    <property type="match status" value="1"/>
</dbReference>
<dbReference type="SUPFAM" id="SSF51206">
    <property type="entry name" value="cAMP-binding domain-like"/>
    <property type="match status" value="1"/>
</dbReference>
<feature type="domain" description="Cyclic nucleotide-binding" evidence="1">
    <location>
        <begin position="23"/>
        <end position="120"/>
    </location>
</feature>
<name>T0Y6F7_9ZZZZ</name>
<dbReference type="PROSITE" id="PS50042">
    <property type="entry name" value="CNMP_BINDING_3"/>
    <property type="match status" value="1"/>
</dbReference>
<proteinExistence type="predicted"/>
<dbReference type="CDD" id="cd00038">
    <property type="entry name" value="CAP_ED"/>
    <property type="match status" value="1"/>
</dbReference>
<evidence type="ECO:0000313" key="2">
    <source>
        <dbReference type="EMBL" id="EQD27472.1"/>
    </source>
</evidence>
<accession>T0Y6F7</accession>
<dbReference type="InterPro" id="IPR018490">
    <property type="entry name" value="cNMP-bd_dom_sf"/>
</dbReference>
<reference evidence="2" key="2">
    <citation type="journal article" date="2014" name="ISME J.">
        <title>Microbial stratification in low pH oxic and suboxic macroscopic growths along an acid mine drainage.</title>
        <authorList>
            <person name="Mendez-Garcia C."/>
            <person name="Mesa V."/>
            <person name="Sprenger R.R."/>
            <person name="Richter M."/>
            <person name="Diez M.S."/>
            <person name="Solano J."/>
            <person name="Bargiela R."/>
            <person name="Golyshina O.V."/>
            <person name="Manteca A."/>
            <person name="Ramos J.L."/>
            <person name="Gallego J.R."/>
            <person name="Llorente I."/>
            <person name="Martins Dos Santos V.A."/>
            <person name="Jensen O.N."/>
            <person name="Pelaez A.I."/>
            <person name="Sanchez J."/>
            <person name="Ferrer M."/>
        </authorList>
    </citation>
    <scope>NUCLEOTIDE SEQUENCE</scope>
</reference>
<dbReference type="EMBL" id="AUZX01016009">
    <property type="protein sequence ID" value="EQD27472.1"/>
    <property type="molecule type" value="Genomic_DNA"/>
</dbReference>
<feature type="non-terminal residue" evidence="2">
    <location>
        <position position="1"/>
    </location>
</feature>
<dbReference type="PANTHER" id="PTHR11635:SF152">
    <property type="entry name" value="CAMP-DEPENDENT PROTEIN KINASE TYPE I REGULATORY SUBUNIT-RELATED"/>
    <property type="match status" value="1"/>
</dbReference>
<comment type="caution">
    <text evidence="2">The sequence shown here is derived from an EMBL/GenBank/DDBJ whole genome shotgun (WGS) entry which is preliminary data.</text>
</comment>
<reference evidence="2" key="1">
    <citation type="submission" date="2013-08" db="EMBL/GenBank/DDBJ databases">
        <authorList>
            <person name="Mendez C."/>
            <person name="Richter M."/>
            <person name="Ferrer M."/>
            <person name="Sanchez J."/>
        </authorList>
    </citation>
    <scope>NUCLEOTIDE SEQUENCE</scope>
</reference>
<sequence length="145" mass="16486">RLRQSNVRFDLQEQFGVLRRLKFFQEFSHTEVSEVLHASAWQQYAAGEQIIREGELDDRFYILVAGRCAVMRRGELIAMLETGDCFGEASYVPGAKRTATVRAVDAVTVLKVSATQLEQVSVSCQLRFNRVFLRSLIGRLQGESR</sequence>
<dbReference type="SMART" id="SM00100">
    <property type="entry name" value="cNMP"/>
    <property type="match status" value="1"/>
</dbReference>
<dbReference type="InterPro" id="IPR050503">
    <property type="entry name" value="cAMP-dep_PK_reg_su-like"/>
</dbReference>
<protein>
    <submittedName>
        <fullName evidence="2">Cyclic nucleotide-binding protein</fullName>
    </submittedName>
</protein>
<evidence type="ECO:0000259" key="1">
    <source>
        <dbReference type="PROSITE" id="PS50042"/>
    </source>
</evidence>
<dbReference type="AlphaFoldDB" id="T0Y6F7"/>
<gene>
    <name evidence="2" type="ORF">B1A_21658</name>
</gene>
<dbReference type="PANTHER" id="PTHR11635">
    <property type="entry name" value="CAMP-DEPENDENT PROTEIN KINASE REGULATORY CHAIN"/>
    <property type="match status" value="1"/>
</dbReference>
<organism evidence="2">
    <name type="scientific">mine drainage metagenome</name>
    <dbReference type="NCBI Taxonomy" id="410659"/>
    <lineage>
        <taxon>unclassified sequences</taxon>
        <taxon>metagenomes</taxon>
        <taxon>ecological metagenomes</taxon>
    </lineage>
</organism>
<dbReference type="Gene3D" id="2.60.120.10">
    <property type="entry name" value="Jelly Rolls"/>
    <property type="match status" value="1"/>
</dbReference>
<dbReference type="InterPro" id="IPR000595">
    <property type="entry name" value="cNMP-bd_dom"/>
</dbReference>
<dbReference type="GO" id="GO:0005952">
    <property type="term" value="C:cAMP-dependent protein kinase complex"/>
    <property type="evidence" value="ECO:0007669"/>
    <property type="project" value="InterPro"/>
</dbReference>
<dbReference type="InterPro" id="IPR014710">
    <property type="entry name" value="RmlC-like_jellyroll"/>
</dbReference>
<dbReference type="GO" id="GO:0005829">
    <property type="term" value="C:cytosol"/>
    <property type="evidence" value="ECO:0007669"/>
    <property type="project" value="TreeGrafter"/>
</dbReference>